<organism evidence="2">
    <name type="scientific">marine sediment metagenome</name>
    <dbReference type="NCBI Taxonomy" id="412755"/>
    <lineage>
        <taxon>unclassified sequences</taxon>
        <taxon>metagenomes</taxon>
        <taxon>ecological metagenomes</taxon>
    </lineage>
</organism>
<accession>X1UFN1</accession>
<keyword evidence="1" id="KW-0472">Membrane</keyword>
<evidence type="ECO:0000313" key="2">
    <source>
        <dbReference type="EMBL" id="GAJ16313.1"/>
    </source>
</evidence>
<gene>
    <name evidence="2" type="ORF">S12H4_63069</name>
</gene>
<name>X1UFN1_9ZZZZ</name>
<protein>
    <submittedName>
        <fullName evidence="2">Uncharacterized protein</fullName>
    </submittedName>
</protein>
<reference evidence="2" key="1">
    <citation type="journal article" date="2014" name="Front. Microbiol.">
        <title>High frequency of phylogenetically diverse reductive dehalogenase-homologous genes in deep subseafloor sedimentary metagenomes.</title>
        <authorList>
            <person name="Kawai M."/>
            <person name="Futagami T."/>
            <person name="Toyoda A."/>
            <person name="Takaki Y."/>
            <person name="Nishi S."/>
            <person name="Hori S."/>
            <person name="Arai W."/>
            <person name="Tsubouchi T."/>
            <person name="Morono Y."/>
            <person name="Uchiyama I."/>
            <person name="Ito T."/>
            <person name="Fujiyama A."/>
            <person name="Inagaki F."/>
            <person name="Takami H."/>
        </authorList>
    </citation>
    <scope>NUCLEOTIDE SEQUENCE</scope>
    <source>
        <strain evidence="2">Expedition CK06-06</strain>
    </source>
</reference>
<keyword evidence="1" id="KW-1133">Transmembrane helix</keyword>
<sequence length="56" mass="6042">FFMGIVAFVMNIIAPAGYLEIIPILGTFTLAVFRLIPIIGTAGSRIMSIMETLPPC</sequence>
<feature type="non-terminal residue" evidence="2">
    <location>
        <position position="56"/>
    </location>
</feature>
<feature type="non-terminal residue" evidence="2">
    <location>
        <position position="1"/>
    </location>
</feature>
<dbReference type="EMBL" id="BARW01042659">
    <property type="protein sequence ID" value="GAJ16313.1"/>
    <property type="molecule type" value="Genomic_DNA"/>
</dbReference>
<evidence type="ECO:0000256" key="1">
    <source>
        <dbReference type="SAM" id="Phobius"/>
    </source>
</evidence>
<comment type="caution">
    <text evidence="2">The sequence shown here is derived from an EMBL/GenBank/DDBJ whole genome shotgun (WGS) entry which is preliminary data.</text>
</comment>
<dbReference type="AlphaFoldDB" id="X1UFN1"/>
<keyword evidence="1" id="KW-0812">Transmembrane</keyword>
<feature type="transmembrane region" description="Helical" evidence="1">
    <location>
        <begin position="12"/>
        <end position="36"/>
    </location>
</feature>
<proteinExistence type="predicted"/>